<dbReference type="InterPro" id="IPR040782">
    <property type="entry name" value="KfrB"/>
</dbReference>
<reference evidence="4" key="1">
    <citation type="submission" date="2016-09" db="EMBL/GenBank/DDBJ databases">
        <title>The Complete Genome of Burkholderia sprentiae wsm5005.</title>
        <authorList>
            <person name="De Meyer S."/>
            <person name="Wang P."/>
            <person name="Terpolilli J."/>
        </authorList>
    </citation>
    <scope>NUCLEOTIDE SEQUENCE [LARGE SCALE GENOMIC DNA]</scope>
    <source>
        <strain evidence="4">WSM5005</strain>
        <plasmid evidence="4">pl3WSM5005</plasmid>
    </source>
</reference>
<evidence type="ECO:0000259" key="3">
    <source>
        <dbReference type="Pfam" id="PF18821"/>
    </source>
</evidence>
<accession>A0A1I9YVD8</accession>
<proteinExistence type="predicted"/>
<evidence type="ECO:0000313" key="4">
    <source>
        <dbReference type="EMBL" id="APA90205.1"/>
    </source>
</evidence>
<dbReference type="EMBL" id="CP017564">
    <property type="protein sequence ID" value="APA90205.1"/>
    <property type="molecule type" value="Genomic_DNA"/>
</dbReference>
<dbReference type="Proteomes" id="UP000179860">
    <property type="component" value="Plasmid pl3WSM5005"/>
</dbReference>
<organism evidence="4 5">
    <name type="scientific">Paraburkholderia sprentiae WSM5005</name>
    <dbReference type="NCBI Taxonomy" id="754502"/>
    <lineage>
        <taxon>Bacteria</taxon>
        <taxon>Pseudomonadati</taxon>
        <taxon>Pseudomonadota</taxon>
        <taxon>Betaproteobacteria</taxon>
        <taxon>Burkholderiales</taxon>
        <taxon>Burkholderiaceae</taxon>
        <taxon>Paraburkholderia</taxon>
    </lineage>
</organism>
<evidence type="ECO:0000259" key="2">
    <source>
        <dbReference type="Pfam" id="PF18790"/>
    </source>
</evidence>
<evidence type="ECO:0000313" key="5">
    <source>
        <dbReference type="Proteomes" id="UP000179860"/>
    </source>
</evidence>
<dbReference type="RefSeq" id="WP_027193546.1">
    <property type="nucleotide sequence ID" value="NZ_AXBN01000062.1"/>
</dbReference>
<geneLocation type="plasmid" evidence="4 5">
    <name>pl3WSM5005</name>
</geneLocation>
<evidence type="ECO:0000256" key="1">
    <source>
        <dbReference type="SAM" id="MobiDB-lite"/>
    </source>
</evidence>
<dbReference type="Pfam" id="PF18790">
    <property type="entry name" value="KfrB"/>
    <property type="match status" value="1"/>
</dbReference>
<dbReference type="InterPro" id="IPR040677">
    <property type="entry name" value="LPD7"/>
</dbReference>
<feature type="region of interest" description="Disordered" evidence="1">
    <location>
        <begin position="620"/>
        <end position="640"/>
    </location>
</feature>
<feature type="domain" description="Large polyvalent protein-associated" evidence="3">
    <location>
        <begin position="434"/>
        <end position="523"/>
    </location>
</feature>
<gene>
    <name evidence="4" type="ORF">BJG93_34375</name>
</gene>
<keyword evidence="4" id="KW-0614">Plasmid</keyword>
<name>A0A1I9YVD8_9BURK</name>
<feature type="domain" description="KfrB" evidence="2">
    <location>
        <begin position="570"/>
        <end position="626"/>
    </location>
</feature>
<feature type="region of interest" description="Disordered" evidence="1">
    <location>
        <begin position="347"/>
        <end position="425"/>
    </location>
</feature>
<protein>
    <submittedName>
        <fullName evidence="4">Uncharacterized protein</fullName>
    </submittedName>
</protein>
<sequence length="640" mass="67741">MSDFQSKAAGIFERFAEKLAAVDLRTAASVTAMVGVGVVFAGIAREMQGQEHLLQSGGALAVDAYKDAMSHAQLGLGTWVREGVLGKLHSFGGNTQAKGFALMAGGPALEAASVSLARGFTNMRESISTAGQKFSRIAATRDEINPLQDRQEPIMAKQNQQDVVADVAHDPLAGYSYTAGKELKTAGGEYFVTAGSGGSRVGFLPSSGSLDGALQFESAEQLDAHLAGVSEKDRSAVKAFVRQSAERAKEPVENAIARAPLAGAQTGLEDRFAKVDWFYAYSDDSSVRAAGAAQVQEALKDLEALAKTDPESAKALWSQYGPKTISAPEFLRDAGSELSASVAPVVSTEAPLGEQGGEAKDRVNEEAVENSISAAPGRAPRSQTPVQEDAFMRAPRPGQPSLATAAGTGQAKPVPAAEKDGPSTLLNGRFVRRDNGEYFRVADGEESKRVALVDESDKIRFVDKQMDAFQAAIELAKHKEWEAILVTGTEKFRAEAWHHARMAGLEVVGYEPTEKDLATLEAAQSAGRTEGVTPRPAVSVRGVSESKAAAVDHAVKGGSVVLATNDANGRYAGKVVHQTEHHIVQDVGKKAAVIHDKSRFDAAALKRGIDRGDSLRIQYEKGRAGIDAGQDRGKSQAFSR</sequence>
<dbReference type="AlphaFoldDB" id="A0A1I9YVD8"/>
<dbReference type="OrthoDB" id="7235451at2"/>
<dbReference type="Pfam" id="PF18821">
    <property type="entry name" value="LPD7"/>
    <property type="match status" value="1"/>
</dbReference>
<feature type="compositionally biased region" description="Basic and acidic residues" evidence="1">
    <location>
        <begin position="620"/>
        <end position="634"/>
    </location>
</feature>
<dbReference type="KEGG" id="pspw:BJG93_34375"/>
<keyword evidence="5" id="KW-1185">Reference proteome</keyword>
<reference evidence="4" key="2">
    <citation type="submission" date="2021-06" db="EMBL/GenBank/DDBJ databases">
        <authorList>
            <person name="Rogers T.H."/>
            <person name="Ramsay J.P."/>
            <person name="Wang P."/>
            <person name="Terpolilli J."/>
        </authorList>
    </citation>
    <scope>NUCLEOTIDE SEQUENCE [LARGE SCALE GENOMIC DNA]</scope>
    <source>
        <strain evidence="4">WSM5005</strain>
        <plasmid evidence="4">pl3WSM5005</plasmid>
    </source>
</reference>